<sequence length="323" mass="36324">EFCVKRSYYRQSSSNLHSVGDGQYMEYEQQGASGHHLQKLENSVDRFLFHRHSQPQLHLSLYSDSPQILQQRQKTQLLHAAHQTQQDGHGVLHSHPSQDHHYLETLSQDQGASGHRTNHHHHHYSPVSLAHSSSPALQQLPLMSQPQQHQNSAESPSSGQYQTRSPGLSLRQNLQKNIDTPQHLQPDQSSTNHTLPFGAASAAIYQHNPESKDEETTTTDSTYVSSPAHPHPSPSPEDNQKLNLSKQEPIQNIIGNHPPSDILYLICLLCRQTYGSPYGFRKHFRNQHGFEPKADHTIVQTISATKTARAHTGPSDVTKKPLE</sequence>
<feature type="compositionally biased region" description="Polar residues" evidence="1">
    <location>
        <begin position="72"/>
        <end position="87"/>
    </location>
</feature>
<dbReference type="InterPro" id="IPR013087">
    <property type="entry name" value="Znf_C2H2_type"/>
</dbReference>
<feature type="compositionally biased region" description="Low complexity" evidence="1">
    <location>
        <begin position="132"/>
        <end position="150"/>
    </location>
</feature>
<name>A0A0B6Z868_9EUPU</name>
<feature type="non-terminal residue" evidence="3">
    <location>
        <position position="323"/>
    </location>
</feature>
<evidence type="ECO:0000259" key="2">
    <source>
        <dbReference type="PROSITE" id="PS00028"/>
    </source>
</evidence>
<dbReference type="PROSITE" id="PS00028">
    <property type="entry name" value="ZINC_FINGER_C2H2_1"/>
    <property type="match status" value="1"/>
</dbReference>
<protein>
    <recommendedName>
        <fullName evidence="2">C2H2-type domain-containing protein</fullName>
    </recommendedName>
</protein>
<feature type="region of interest" description="Disordered" evidence="1">
    <location>
        <begin position="209"/>
        <end position="242"/>
    </location>
</feature>
<evidence type="ECO:0000313" key="3">
    <source>
        <dbReference type="EMBL" id="CEK64537.1"/>
    </source>
</evidence>
<feature type="non-terminal residue" evidence="3">
    <location>
        <position position="1"/>
    </location>
</feature>
<organism evidence="3">
    <name type="scientific">Arion vulgaris</name>
    <dbReference type="NCBI Taxonomy" id="1028688"/>
    <lineage>
        <taxon>Eukaryota</taxon>
        <taxon>Metazoa</taxon>
        <taxon>Spiralia</taxon>
        <taxon>Lophotrochozoa</taxon>
        <taxon>Mollusca</taxon>
        <taxon>Gastropoda</taxon>
        <taxon>Heterobranchia</taxon>
        <taxon>Euthyneura</taxon>
        <taxon>Panpulmonata</taxon>
        <taxon>Eupulmonata</taxon>
        <taxon>Stylommatophora</taxon>
        <taxon>Helicina</taxon>
        <taxon>Arionoidea</taxon>
        <taxon>Arionidae</taxon>
        <taxon>Arion</taxon>
    </lineage>
</organism>
<feature type="domain" description="C2H2-type" evidence="2">
    <location>
        <begin position="267"/>
        <end position="288"/>
    </location>
</feature>
<gene>
    <name evidence="3" type="primary">ORF52063</name>
</gene>
<feature type="compositionally biased region" description="Polar residues" evidence="1">
    <location>
        <begin position="151"/>
        <end position="166"/>
    </location>
</feature>
<feature type="region of interest" description="Disordered" evidence="1">
    <location>
        <begin position="72"/>
        <end position="166"/>
    </location>
</feature>
<feature type="compositionally biased region" description="Low complexity" evidence="1">
    <location>
        <begin position="218"/>
        <end position="228"/>
    </location>
</feature>
<evidence type="ECO:0000256" key="1">
    <source>
        <dbReference type="SAM" id="MobiDB-lite"/>
    </source>
</evidence>
<reference evidence="3" key="1">
    <citation type="submission" date="2014-12" db="EMBL/GenBank/DDBJ databases">
        <title>Insight into the proteome of Arion vulgaris.</title>
        <authorList>
            <person name="Aradska J."/>
            <person name="Bulat T."/>
            <person name="Smidak R."/>
            <person name="Sarate P."/>
            <person name="Gangsoo J."/>
            <person name="Sialana F."/>
            <person name="Bilban M."/>
            <person name="Lubec G."/>
        </authorList>
    </citation>
    <scope>NUCLEOTIDE SEQUENCE</scope>
    <source>
        <tissue evidence="3">Skin</tissue>
    </source>
</reference>
<proteinExistence type="predicted"/>
<accession>A0A0B6Z868</accession>
<dbReference type="EMBL" id="HACG01017672">
    <property type="protein sequence ID" value="CEK64537.1"/>
    <property type="molecule type" value="Transcribed_RNA"/>
</dbReference>
<dbReference type="AlphaFoldDB" id="A0A0B6Z868"/>